<proteinExistence type="predicted"/>
<sequence>MFTVFRHRLQHLVCQMLLSGLPSIGIKCTMKKLLTLLHLTILSFCNIHNILQDLHRNVHNPVCPVSYRNHLIPVPSN</sequence>
<name>A0AAD9J5M4_RIDPI</name>
<accession>A0AAD9J5M4</accession>
<reference evidence="1" key="1">
    <citation type="journal article" date="2023" name="Mol. Biol. Evol.">
        <title>Third-Generation Sequencing Reveals the Adaptive Role of the Epigenome in Three Deep-Sea Polychaetes.</title>
        <authorList>
            <person name="Perez M."/>
            <person name="Aroh O."/>
            <person name="Sun Y."/>
            <person name="Lan Y."/>
            <person name="Juniper S.K."/>
            <person name="Young C.R."/>
            <person name="Angers B."/>
            <person name="Qian P.Y."/>
        </authorList>
    </citation>
    <scope>NUCLEOTIDE SEQUENCE</scope>
    <source>
        <strain evidence="1">R07B-5</strain>
    </source>
</reference>
<dbReference type="EMBL" id="JAODUO010003642">
    <property type="protein sequence ID" value="KAK2146511.1"/>
    <property type="molecule type" value="Genomic_DNA"/>
</dbReference>
<comment type="caution">
    <text evidence="1">The sequence shown here is derived from an EMBL/GenBank/DDBJ whole genome shotgun (WGS) entry which is preliminary data.</text>
</comment>
<protein>
    <submittedName>
        <fullName evidence="1">Uncharacterized protein</fullName>
    </submittedName>
</protein>
<keyword evidence="2" id="KW-1185">Reference proteome</keyword>
<evidence type="ECO:0000313" key="1">
    <source>
        <dbReference type="EMBL" id="KAK2146511.1"/>
    </source>
</evidence>
<dbReference type="AlphaFoldDB" id="A0AAD9J5M4"/>
<organism evidence="1 2">
    <name type="scientific">Ridgeia piscesae</name>
    <name type="common">Tubeworm</name>
    <dbReference type="NCBI Taxonomy" id="27915"/>
    <lineage>
        <taxon>Eukaryota</taxon>
        <taxon>Metazoa</taxon>
        <taxon>Spiralia</taxon>
        <taxon>Lophotrochozoa</taxon>
        <taxon>Annelida</taxon>
        <taxon>Polychaeta</taxon>
        <taxon>Sedentaria</taxon>
        <taxon>Canalipalpata</taxon>
        <taxon>Sabellida</taxon>
        <taxon>Siboglinidae</taxon>
        <taxon>Ridgeia</taxon>
    </lineage>
</organism>
<gene>
    <name evidence="1" type="ORF">NP493_3655g00000</name>
</gene>
<dbReference type="Proteomes" id="UP001209878">
    <property type="component" value="Unassembled WGS sequence"/>
</dbReference>
<evidence type="ECO:0000313" key="2">
    <source>
        <dbReference type="Proteomes" id="UP001209878"/>
    </source>
</evidence>